<protein>
    <submittedName>
        <fullName evidence="1">Uncharacterized protein</fullName>
    </submittedName>
</protein>
<proteinExistence type="predicted"/>
<dbReference type="Gene3D" id="2.130.10.10">
    <property type="entry name" value="YVTN repeat-like/Quinoprotein amine dehydrogenase"/>
    <property type="match status" value="1"/>
</dbReference>
<evidence type="ECO:0000313" key="1">
    <source>
        <dbReference type="EMBL" id="NNU33217.1"/>
    </source>
</evidence>
<evidence type="ECO:0000313" key="2">
    <source>
        <dbReference type="Proteomes" id="UP000566071"/>
    </source>
</evidence>
<accession>A0ABX1W579</accession>
<sequence length="268" mass="29358">MPAPGSVYIVAPNTYKDTVYMMANPAGVVKKLLLQNDTVKQHGQLKFNGFINTLSITSANQWINTNDGSYSLKNGEKISGYNLSDIVTDTEGNRWFSSLFYGLLIQPKKDFANKTVIPALADNDLVVSIRSYKNQLLLGTQQGYLMLYDPVSKNIGFKLKVSPAAGSIYNITAISPDEYIVGCAITTYKVNIPAQTVTELVSIKTVKQLSYDDKAVYVASTSGVFILPKEKSEQLNKQLGAAFGQCLNTARPIIIFPAAAQPRHCLFP</sequence>
<dbReference type="Proteomes" id="UP000566071">
    <property type="component" value="Unassembled WGS sequence"/>
</dbReference>
<comment type="caution">
    <text evidence="1">The sequence shown here is derived from an EMBL/GenBank/DDBJ whole genome shotgun (WGS) entry which is preliminary data.</text>
</comment>
<dbReference type="InterPro" id="IPR015943">
    <property type="entry name" value="WD40/YVTN_repeat-like_dom_sf"/>
</dbReference>
<dbReference type="EMBL" id="JABFCR010000005">
    <property type="protein sequence ID" value="NNU33217.1"/>
    <property type="molecule type" value="Genomic_DNA"/>
</dbReference>
<gene>
    <name evidence="1" type="ORF">HK413_01780</name>
</gene>
<dbReference type="RefSeq" id="WP_217451946.1">
    <property type="nucleotide sequence ID" value="NZ_JABFCR010000005.1"/>
</dbReference>
<reference evidence="1 2" key="1">
    <citation type="submission" date="2020-05" db="EMBL/GenBank/DDBJ databases">
        <authorList>
            <person name="Khan S.A."/>
            <person name="Jeon C.O."/>
            <person name="Chun B.H."/>
        </authorList>
    </citation>
    <scope>NUCLEOTIDE SEQUENCE [LARGE SCALE GENOMIC DNA]</scope>
    <source>
        <strain evidence="1 2">S1162</strain>
    </source>
</reference>
<organism evidence="1 2">
    <name type="scientific">Mucilaginibacter humi</name>
    <dbReference type="NCBI Taxonomy" id="2732510"/>
    <lineage>
        <taxon>Bacteria</taxon>
        <taxon>Pseudomonadati</taxon>
        <taxon>Bacteroidota</taxon>
        <taxon>Sphingobacteriia</taxon>
        <taxon>Sphingobacteriales</taxon>
        <taxon>Sphingobacteriaceae</taxon>
        <taxon>Mucilaginibacter</taxon>
    </lineage>
</organism>
<keyword evidence="2" id="KW-1185">Reference proteome</keyword>
<name>A0ABX1W579_9SPHI</name>